<dbReference type="OrthoDB" id="10255522at2759"/>
<feature type="compositionally biased region" description="Basic and acidic residues" evidence="2">
    <location>
        <begin position="495"/>
        <end position="510"/>
    </location>
</feature>
<dbReference type="KEGG" id="nvi:103316171"/>
<dbReference type="PANTHER" id="PTHR43941:SF1">
    <property type="entry name" value="STRUCTURAL MAINTENANCE OF CHROMOSOMES PROTEIN 2"/>
    <property type="match status" value="1"/>
</dbReference>
<feature type="coiled-coil region" evidence="1">
    <location>
        <begin position="1117"/>
        <end position="1162"/>
    </location>
</feature>
<feature type="compositionally biased region" description="Basic and acidic residues" evidence="2">
    <location>
        <begin position="685"/>
        <end position="701"/>
    </location>
</feature>
<accession>A0A7M7LQV8</accession>
<dbReference type="InParanoid" id="A0A7M7LQV8"/>
<dbReference type="SMR" id="A0A7M7LQV8"/>
<keyword evidence="1" id="KW-0175">Coiled coil</keyword>
<dbReference type="GO" id="GO:0000793">
    <property type="term" value="C:condensed chromosome"/>
    <property type="evidence" value="ECO:0007669"/>
    <property type="project" value="TreeGrafter"/>
</dbReference>
<dbReference type="GO" id="GO:0000785">
    <property type="term" value="C:chromatin"/>
    <property type="evidence" value="ECO:0007669"/>
    <property type="project" value="TreeGrafter"/>
</dbReference>
<evidence type="ECO:0000256" key="2">
    <source>
        <dbReference type="SAM" id="MobiDB-lite"/>
    </source>
</evidence>
<dbReference type="OMA" id="QRERTEY"/>
<feature type="region of interest" description="Disordered" evidence="2">
    <location>
        <begin position="1"/>
        <end position="42"/>
    </location>
</feature>
<dbReference type="PANTHER" id="PTHR43941">
    <property type="entry name" value="STRUCTURAL MAINTENANCE OF CHROMOSOMES PROTEIN 2"/>
    <property type="match status" value="1"/>
</dbReference>
<feature type="region of interest" description="Disordered" evidence="2">
    <location>
        <begin position="860"/>
        <end position="967"/>
    </location>
</feature>
<protein>
    <submittedName>
        <fullName evidence="3">Uncharacterized protein</fullName>
    </submittedName>
</protein>
<feature type="coiled-coil region" evidence="1">
    <location>
        <begin position="240"/>
        <end position="281"/>
    </location>
</feature>
<feature type="compositionally biased region" description="Acidic residues" evidence="2">
    <location>
        <begin position="1"/>
        <end position="16"/>
    </location>
</feature>
<name>A0A7M7LQV8_NASVI</name>
<dbReference type="EnsemblMetazoa" id="XM_008208392">
    <property type="protein sequence ID" value="XP_008206614"/>
    <property type="gene ID" value="LOC103316171"/>
</dbReference>
<evidence type="ECO:0000313" key="4">
    <source>
        <dbReference type="Proteomes" id="UP000002358"/>
    </source>
</evidence>
<dbReference type="Proteomes" id="UP000002358">
    <property type="component" value="Chromosome 4"/>
</dbReference>
<feature type="region of interest" description="Disordered" evidence="2">
    <location>
        <begin position="495"/>
        <end position="536"/>
    </location>
</feature>
<dbReference type="Gene3D" id="1.10.287.1490">
    <property type="match status" value="2"/>
</dbReference>
<feature type="region of interest" description="Disordered" evidence="2">
    <location>
        <begin position="670"/>
        <end position="701"/>
    </location>
</feature>
<feature type="compositionally biased region" description="Polar residues" evidence="2">
    <location>
        <begin position="884"/>
        <end position="894"/>
    </location>
</feature>
<feature type="coiled-coil region" evidence="1">
    <location>
        <begin position="122"/>
        <end position="202"/>
    </location>
</feature>
<dbReference type="AlphaFoldDB" id="A0A7M7LQV8"/>
<evidence type="ECO:0000313" key="3">
    <source>
        <dbReference type="EnsemblMetazoa" id="XP_008206614"/>
    </source>
</evidence>
<proteinExistence type="predicted"/>
<organism evidence="3 4">
    <name type="scientific">Nasonia vitripennis</name>
    <name type="common">Parasitic wasp</name>
    <dbReference type="NCBI Taxonomy" id="7425"/>
    <lineage>
        <taxon>Eukaryota</taxon>
        <taxon>Metazoa</taxon>
        <taxon>Ecdysozoa</taxon>
        <taxon>Arthropoda</taxon>
        <taxon>Hexapoda</taxon>
        <taxon>Insecta</taxon>
        <taxon>Pterygota</taxon>
        <taxon>Neoptera</taxon>
        <taxon>Endopterygota</taxon>
        <taxon>Hymenoptera</taxon>
        <taxon>Apocrita</taxon>
        <taxon>Proctotrupomorpha</taxon>
        <taxon>Chalcidoidea</taxon>
        <taxon>Pteromalidae</taxon>
        <taxon>Pteromalinae</taxon>
        <taxon>Nasonia</taxon>
    </lineage>
</organism>
<dbReference type="GO" id="GO:0003682">
    <property type="term" value="F:chromatin binding"/>
    <property type="evidence" value="ECO:0007669"/>
    <property type="project" value="TreeGrafter"/>
</dbReference>
<feature type="region of interest" description="Disordered" evidence="2">
    <location>
        <begin position="988"/>
        <end position="1010"/>
    </location>
</feature>
<dbReference type="GO" id="GO:0000796">
    <property type="term" value="C:condensin complex"/>
    <property type="evidence" value="ECO:0007669"/>
    <property type="project" value="TreeGrafter"/>
</dbReference>
<sequence>MDVEEEDEEDEEEEEVSTCAGPCYEEELSSQSTADQEQPRGRNYCCCCCHYDPFEEEEEQDDDSRIRDPSFALRKLKVMKCQMRKWRLERPQLESRVRSLSLALQALGGDAQEVLAKTDPLAAHYREESQRLELRKDQLEDEVRDLRETLAERDCCEEQPCDAVAHVREKIWAVRLRAAEEKRELRRAISDLRQKLEEAREDSSCSALNRLRGKLRELTRDGEKAAGGDQHAMRLSSAALEKSIETMAELTTSCDQLKRENERLLAEVEGLKKEIKADTADEEKFVKEDDLEASAAEISELANRVRSCESTATQMRLQLAEKDETINELQKKLYAERRGSQQLERDLERTLVSQRGFVAESDAMKAELADKDQKVSQLQRDLRQSVVATQALTDLESELERLRPELRELETQRDEMLVELSELRRELSSRNDQIDQLLEERDRQRTTFENELEKVVSESRNAQDKHDQLVQENEALRERVNQLENELETRRRELEAAMQQHRSEISDLRGELANSRSENESLRATTNELRQADQERRSLADKNAELLDKLNRASADVDRLTASLDELQKSSGSEAAASRQKTTELKEALEKQNIVVTKLGREKEELSATLKNLENDSRKLQEERDALQRSLRELEEKLAESKRGNEASQREIEELANRANEAKEALEKASGELRQAKGDGQSTKRQLDESRKELENSRADVDDLRKAKDELKSRLDASEALAVKLRAEVDSLSSENADLTAERDRLRADRVRLSDELEHSENRLVELQEALANTAANKDRLERELGDLKWQLDKLRKDLNAELIVRKESQDKLETANAEIERLKSRIAELEASQASLSAELNNLRNELALLATENGQFKSEAERLRSETGKARRQSAHLRSELSKLQSAGSASSAVREPIDGPSKSRDDAPKPKKEESKPRKDAAPKPKDEQRRSRARAEQADKSPLDNGFDPKASEALRSEMQSQIEGVNRVRGFISYVEGKAAAKPPMTTTAELPRRDKTDWQSSPRVGELFESSRKLSEAILKAELEIQRLEKASNPAIDEPRTVADETPVDKQLAGQLSDKPMEGDGEAPEEATSSDFDADAWLQSLTLTELAELHGRICLLTSNMIQDDEGRDLLDARMAALQRQIAEKQLEATTRAEEMQRAVMREQAQLIRISDEMNRERELNLAIRLMSGQDRRLTPEAVVCCAREDCLRAGCTGDFDPSSVRRK</sequence>
<reference evidence="3" key="1">
    <citation type="submission" date="2021-01" db="UniProtKB">
        <authorList>
            <consortium name="EnsemblMetazoa"/>
        </authorList>
    </citation>
    <scope>IDENTIFICATION</scope>
</reference>
<feature type="compositionally biased region" description="Basic and acidic residues" evidence="2">
    <location>
        <begin position="898"/>
        <end position="946"/>
    </location>
</feature>
<evidence type="ECO:0000256" key="1">
    <source>
        <dbReference type="SAM" id="Coils"/>
    </source>
</evidence>
<gene>
    <name evidence="3" type="primary">103316171</name>
</gene>
<dbReference type="GO" id="GO:0007076">
    <property type="term" value="P:mitotic chromosome condensation"/>
    <property type="evidence" value="ECO:0007669"/>
    <property type="project" value="TreeGrafter"/>
</dbReference>
<feature type="compositionally biased region" description="Basic and acidic residues" evidence="2">
    <location>
        <begin position="860"/>
        <end position="871"/>
    </location>
</feature>
<keyword evidence="4" id="KW-1185">Reference proteome</keyword>
<feature type="region of interest" description="Disordered" evidence="2">
    <location>
        <begin position="1036"/>
        <end position="1081"/>
    </location>
</feature>